<dbReference type="AlphaFoldDB" id="A0A4Z2EB47"/>
<accession>A0A4Z2EB47</accession>
<feature type="compositionally biased region" description="Low complexity" evidence="1">
    <location>
        <begin position="74"/>
        <end position="85"/>
    </location>
</feature>
<sequence>MRLSISGFHWVWIKERLRLQARRYGLTLRLRLRAALHAASRLTCCDMFLDHWCTLRMPLNVCTALHVAHPLRASSGSPPRWSPGGEASMKETAMLSSSPSWREQSSGPRRGIGIGLGSEKALRGRTLVK</sequence>
<evidence type="ECO:0000313" key="2">
    <source>
        <dbReference type="EMBL" id="TNN25764.1"/>
    </source>
</evidence>
<comment type="caution">
    <text evidence="2">The sequence shown here is derived from an EMBL/GenBank/DDBJ whole genome shotgun (WGS) entry which is preliminary data.</text>
</comment>
<keyword evidence="3" id="KW-1185">Reference proteome</keyword>
<reference evidence="2 3" key="1">
    <citation type="submission" date="2019-03" db="EMBL/GenBank/DDBJ databases">
        <title>First draft genome of Liparis tanakae, snailfish: a comprehensive survey of snailfish specific genes.</title>
        <authorList>
            <person name="Kim W."/>
            <person name="Song I."/>
            <person name="Jeong J.-H."/>
            <person name="Kim D."/>
            <person name="Kim S."/>
            <person name="Ryu S."/>
            <person name="Song J.Y."/>
            <person name="Lee S.K."/>
        </authorList>
    </citation>
    <scope>NUCLEOTIDE SEQUENCE [LARGE SCALE GENOMIC DNA]</scope>
    <source>
        <tissue evidence="2">Muscle</tissue>
    </source>
</reference>
<evidence type="ECO:0000313" key="3">
    <source>
        <dbReference type="Proteomes" id="UP000314294"/>
    </source>
</evidence>
<name>A0A4Z2EB47_9TELE</name>
<evidence type="ECO:0000256" key="1">
    <source>
        <dbReference type="SAM" id="MobiDB-lite"/>
    </source>
</evidence>
<gene>
    <name evidence="2" type="ORF">EYF80_064103</name>
</gene>
<organism evidence="2 3">
    <name type="scientific">Liparis tanakae</name>
    <name type="common">Tanaka's snailfish</name>
    <dbReference type="NCBI Taxonomy" id="230148"/>
    <lineage>
        <taxon>Eukaryota</taxon>
        <taxon>Metazoa</taxon>
        <taxon>Chordata</taxon>
        <taxon>Craniata</taxon>
        <taxon>Vertebrata</taxon>
        <taxon>Euteleostomi</taxon>
        <taxon>Actinopterygii</taxon>
        <taxon>Neopterygii</taxon>
        <taxon>Teleostei</taxon>
        <taxon>Neoteleostei</taxon>
        <taxon>Acanthomorphata</taxon>
        <taxon>Eupercaria</taxon>
        <taxon>Perciformes</taxon>
        <taxon>Cottioidei</taxon>
        <taxon>Cottales</taxon>
        <taxon>Liparidae</taxon>
        <taxon>Liparis</taxon>
    </lineage>
</organism>
<feature type="region of interest" description="Disordered" evidence="1">
    <location>
        <begin position="72"/>
        <end position="129"/>
    </location>
</feature>
<feature type="compositionally biased region" description="Polar residues" evidence="1">
    <location>
        <begin position="94"/>
        <end position="107"/>
    </location>
</feature>
<protein>
    <submittedName>
        <fullName evidence="2">Uncharacterized protein</fullName>
    </submittedName>
</protein>
<proteinExistence type="predicted"/>
<dbReference type="EMBL" id="SRLO01011730">
    <property type="protein sequence ID" value="TNN25764.1"/>
    <property type="molecule type" value="Genomic_DNA"/>
</dbReference>
<dbReference type="Proteomes" id="UP000314294">
    <property type="component" value="Unassembled WGS sequence"/>
</dbReference>